<evidence type="ECO:0000259" key="1">
    <source>
        <dbReference type="PROSITE" id="PS50879"/>
    </source>
</evidence>
<dbReference type="GO" id="GO:0004523">
    <property type="term" value="F:RNA-DNA hybrid ribonuclease activity"/>
    <property type="evidence" value="ECO:0007669"/>
    <property type="project" value="InterPro"/>
</dbReference>
<reference evidence="2" key="2">
    <citation type="journal article" date="2018" name="Nat. Commun.">
        <title>Tailed giant Tupanvirus possesses the most complete translational apparatus of the known virosphere.</title>
        <authorList>
            <person name="Abrahao J."/>
            <person name="Silva L."/>
            <person name="Silva L.S."/>
            <person name="Khalil J.Y.B."/>
            <person name="Rodrigues R."/>
            <person name="Arantes T."/>
            <person name="Assis F."/>
            <person name="Boratto P."/>
            <person name="Andrade M."/>
            <person name="Kroon E.G."/>
            <person name="Ribeiro B."/>
            <person name="Bergier I."/>
            <person name="Seligmann H."/>
            <person name="Ghigo E."/>
            <person name="Colson P."/>
            <person name="Levasseur A."/>
            <person name="Kroemer G."/>
            <person name="Raoult D."/>
            <person name="La Scola B."/>
        </authorList>
    </citation>
    <scope>NUCLEOTIDE SEQUENCE [LARGE SCALE GENOMIC DNA]</scope>
    <source>
        <strain evidence="2">Deep ocean</strain>
    </source>
</reference>
<dbReference type="PROSITE" id="PS50879">
    <property type="entry name" value="RNASE_H_1"/>
    <property type="match status" value="1"/>
</dbReference>
<dbReference type="SUPFAM" id="SSF53098">
    <property type="entry name" value="Ribonuclease H-like"/>
    <property type="match status" value="1"/>
</dbReference>
<dbReference type="GeneID" id="80516783"/>
<dbReference type="Pfam" id="PF00075">
    <property type="entry name" value="RNase_H"/>
    <property type="match status" value="1"/>
</dbReference>
<dbReference type="RefSeq" id="YP_010780092.1">
    <property type="nucleotide sequence ID" value="NC_075038.1"/>
</dbReference>
<dbReference type="InterPro" id="IPR012337">
    <property type="entry name" value="RNaseH-like_sf"/>
</dbReference>
<name>A0A6N1NRN4_9VIRU</name>
<dbReference type="EMBL" id="MF405918">
    <property type="protein sequence ID" value="QKU33492.1"/>
    <property type="molecule type" value="Genomic_DNA"/>
</dbReference>
<protein>
    <submittedName>
        <fullName evidence="2">Mg735 protein</fullName>
    </submittedName>
</protein>
<proteinExistence type="predicted"/>
<organism evidence="2">
    <name type="scientific">Tupanvirus deep ocean</name>
    <dbReference type="NCBI Taxonomy" id="2126984"/>
    <lineage>
        <taxon>Viruses</taxon>
        <taxon>Varidnaviria</taxon>
        <taxon>Bamfordvirae</taxon>
        <taxon>Nucleocytoviricota</taxon>
        <taxon>Megaviricetes</taxon>
        <taxon>Imitervirales</taxon>
        <taxon>Mimiviridae</taxon>
        <taxon>Megamimivirinae</taxon>
        <taxon>Tupanvirus</taxon>
        <taxon>Tupanvirus altamarinense</taxon>
    </lineage>
</organism>
<dbReference type="InterPro" id="IPR036397">
    <property type="entry name" value="RNaseH_sf"/>
</dbReference>
<dbReference type="InterPro" id="IPR002156">
    <property type="entry name" value="RNaseH_domain"/>
</dbReference>
<dbReference type="KEGG" id="vg:80516783"/>
<accession>A0A6N1NRN4</accession>
<sequence>MIDCYCDASYSPDNDIAILGWVIGNEEINIKIVGNTTNTRAELLAIVCLLNKLAPNIKYTIYTDCQGIIERLKSKDKLISKKFLNRKGVELSNADLYKQLFALVNNNITIKHIEGHIASKLMSDNNKKFSMLDKHVRNILRETVRTKN</sequence>
<reference evidence="2" key="1">
    <citation type="submission" date="2017-06" db="EMBL/GenBank/DDBJ databases">
        <authorList>
            <person name="Assis F.L."/>
            <person name="Abrahao J.S."/>
            <person name="Silva L."/>
            <person name="Khalil J.B."/>
            <person name="Rodrigues R."/>
            <person name="Silva L.S."/>
            <person name="Boratto P."/>
            <person name="Andrade M."/>
            <person name="Kroon E.G."/>
            <person name="Ribeiro B."/>
            <person name="Bergier I."/>
            <person name="Seligmann H."/>
            <person name="Ghigo E."/>
            <person name="Colson P."/>
            <person name="Levasseur A."/>
            <person name="Raoult D."/>
            <person name="Scola B.L."/>
        </authorList>
    </citation>
    <scope>NUCLEOTIDE SEQUENCE</scope>
    <source>
        <strain evidence="2">Deep ocean</strain>
    </source>
</reference>
<evidence type="ECO:0000313" key="2">
    <source>
        <dbReference type="EMBL" id="QKU33492.1"/>
    </source>
</evidence>
<dbReference type="GO" id="GO:0003676">
    <property type="term" value="F:nucleic acid binding"/>
    <property type="evidence" value="ECO:0007669"/>
    <property type="project" value="InterPro"/>
</dbReference>
<dbReference type="Gene3D" id="3.30.420.10">
    <property type="entry name" value="Ribonuclease H-like superfamily/Ribonuclease H"/>
    <property type="match status" value="1"/>
</dbReference>
<feature type="domain" description="RNase H type-1" evidence="1">
    <location>
        <begin position="1"/>
        <end position="141"/>
    </location>
</feature>